<accession>A0A937FKM7</accession>
<name>A0A937FKM7_9CLOT</name>
<feature type="transmembrane region" description="Helical" evidence="11">
    <location>
        <begin position="17"/>
        <end position="38"/>
    </location>
</feature>
<evidence type="ECO:0000256" key="7">
    <source>
        <dbReference type="ARBA" id="ARBA00022984"/>
    </source>
</evidence>
<dbReference type="GO" id="GO:0015648">
    <property type="term" value="F:lipid-linked peptidoglycan transporter activity"/>
    <property type="evidence" value="ECO:0007669"/>
    <property type="project" value="TreeGrafter"/>
</dbReference>
<dbReference type="GO" id="GO:0009252">
    <property type="term" value="P:peptidoglycan biosynthetic process"/>
    <property type="evidence" value="ECO:0007669"/>
    <property type="project" value="UniProtKB-UniRule"/>
</dbReference>
<dbReference type="PROSITE" id="PS51257">
    <property type="entry name" value="PROKAR_LIPOPROTEIN"/>
    <property type="match status" value="1"/>
</dbReference>
<dbReference type="GO" id="GO:0032153">
    <property type="term" value="C:cell division site"/>
    <property type="evidence" value="ECO:0007669"/>
    <property type="project" value="TreeGrafter"/>
</dbReference>
<dbReference type="InterPro" id="IPR011923">
    <property type="entry name" value="RodA/MrdB"/>
</dbReference>
<dbReference type="EMBL" id="JAESWA010000029">
    <property type="protein sequence ID" value="MBL4934021.1"/>
    <property type="molecule type" value="Genomic_DNA"/>
</dbReference>
<comment type="caution">
    <text evidence="12">The sequence shown here is derived from an EMBL/GenBank/DDBJ whole genome shotgun (WGS) entry which is preliminary data.</text>
</comment>
<evidence type="ECO:0000313" key="13">
    <source>
        <dbReference type="Proteomes" id="UP000623681"/>
    </source>
</evidence>
<feature type="transmembrane region" description="Helical" evidence="11">
    <location>
        <begin position="270"/>
        <end position="296"/>
    </location>
</feature>
<protein>
    <recommendedName>
        <fullName evidence="11">Peptidoglycan glycosyltransferase RodA</fullName>
        <shortName evidence="11">PGT</shortName>
        <ecNumber evidence="11">2.4.99.28</ecNumber>
    </recommendedName>
    <alternativeName>
        <fullName evidence="11">Cell elongation protein RodA</fullName>
    </alternativeName>
    <alternativeName>
        <fullName evidence="11">Cell wall polymerase</fullName>
    </alternativeName>
    <alternativeName>
        <fullName evidence="11">Peptidoglycan polymerase</fullName>
        <shortName evidence="11">PG polymerase</shortName>
    </alternativeName>
</protein>
<dbReference type="NCBIfam" id="TIGR02210">
    <property type="entry name" value="rodA_shape"/>
    <property type="match status" value="1"/>
</dbReference>
<dbReference type="HAMAP" id="MF_02079">
    <property type="entry name" value="PGT_RodA"/>
    <property type="match status" value="1"/>
</dbReference>
<dbReference type="GO" id="GO:0008360">
    <property type="term" value="P:regulation of cell shape"/>
    <property type="evidence" value="ECO:0007669"/>
    <property type="project" value="UniProtKB-KW"/>
</dbReference>
<dbReference type="Pfam" id="PF01098">
    <property type="entry name" value="FTSW_RODA_SPOVE"/>
    <property type="match status" value="1"/>
</dbReference>
<evidence type="ECO:0000256" key="9">
    <source>
        <dbReference type="ARBA" id="ARBA00023136"/>
    </source>
</evidence>
<keyword evidence="9 11" id="KW-0472">Membrane</keyword>
<evidence type="ECO:0000313" key="12">
    <source>
        <dbReference type="EMBL" id="MBL4934021.1"/>
    </source>
</evidence>
<feature type="transmembrane region" description="Helical" evidence="11">
    <location>
        <begin position="163"/>
        <end position="181"/>
    </location>
</feature>
<keyword evidence="2 11" id="KW-1003">Cell membrane</keyword>
<sequence length="375" mass="41032">MFGRFKLDLKILKELDFTLLVAMITTVLFGCFNIYLATKGDVGFSEVKRQLIWLAISLVAIYVVLLIDYVVLQNYAFLFYLLGILLLIVTIFAGSIVNGAQGWIRIGGFSMQPSELAKIGIIVMMAKKIQDMDGKVNDIKNFFILAAYIIVPVILIVKEPDMGMTMVCFFIVLGIFFIAGLDLRVIGGGLLAIFLAIVLVWNSGLIQDYQKKRITSFMDPEADELNSGLQLTQSMIGIGSGGFLGTGVNLATDAPGGYVSQNVPEKDTDFIFAIVGESWGTVGAIFLLTLYGVIVYRTLVISRTSKDIFGKIICVGLAAYFLFAIFQNMGMTIGLMPITGITLPLVSYGGSSLLTTMMSLGLILNIGMRRKKINF</sequence>
<dbReference type="GO" id="GO:0008955">
    <property type="term" value="F:peptidoglycan glycosyltransferase activity"/>
    <property type="evidence" value="ECO:0007669"/>
    <property type="project" value="UniProtKB-UniRule"/>
</dbReference>
<keyword evidence="6 11" id="KW-0133">Cell shape</keyword>
<feature type="transmembrane region" description="Helical" evidence="11">
    <location>
        <begin position="77"/>
        <end position="97"/>
    </location>
</feature>
<keyword evidence="10 11" id="KW-0961">Cell wall biogenesis/degradation</keyword>
<evidence type="ECO:0000256" key="4">
    <source>
        <dbReference type="ARBA" id="ARBA00022679"/>
    </source>
</evidence>
<dbReference type="GO" id="GO:0071555">
    <property type="term" value="P:cell wall organization"/>
    <property type="evidence" value="ECO:0007669"/>
    <property type="project" value="UniProtKB-KW"/>
</dbReference>
<comment type="catalytic activity">
    <reaction evidence="11">
        <text>[GlcNAc-(1-&gt;4)-Mur2Ac(oyl-L-Ala-gamma-D-Glu-L-Lys-D-Ala-D-Ala)](n)-di-trans,octa-cis-undecaprenyl diphosphate + beta-D-GlcNAc-(1-&gt;4)-Mur2Ac(oyl-L-Ala-gamma-D-Glu-L-Lys-D-Ala-D-Ala)-di-trans,octa-cis-undecaprenyl diphosphate = [GlcNAc-(1-&gt;4)-Mur2Ac(oyl-L-Ala-gamma-D-Glu-L-Lys-D-Ala-D-Ala)](n+1)-di-trans,octa-cis-undecaprenyl diphosphate + di-trans,octa-cis-undecaprenyl diphosphate + H(+)</text>
        <dbReference type="Rhea" id="RHEA:23708"/>
        <dbReference type="Rhea" id="RHEA-COMP:9602"/>
        <dbReference type="Rhea" id="RHEA-COMP:9603"/>
        <dbReference type="ChEBI" id="CHEBI:15378"/>
        <dbReference type="ChEBI" id="CHEBI:58405"/>
        <dbReference type="ChEBI" id="CHEBI:60033"/>
        <dbReference type="ChEBI" id="CHEBI:78435"/>
        <dbReference type="EC" id="2.4.99.28"/>
    </reaction>
</comment>
<reference evidence="12" key="1">
    <citation type="submission" date="2021-01" db="EMBL/GenBank/DDBJ databases">
        <title>Genome public.</title>
        <authorList>
            <person name="Liu C."/>
            <person name="Sun Q."/>
        </authorList>
    </citation>
    <scope>NUCLEOTIDE SEQUENCE</scope>
    <source>
        <strain evidence="12">YIM B02565</strain>
    </source>
</reference>
<dbReference type="GO" id="GO:0005886">
    <property type="term" value="C:plasma membrane"/>
    <property type="evidence" value="ECO:0007669"/>
    <property type="project" value="UniProtKB-SubCell"/>
</dbReference>
<proteinExistence type="inferred from homology"/>
<gene>
    <name evidence="11 12" type="primary">rodA</name>
    <name evidence="12" type="ORF">JK634_19720</name>
</gene>
<feature type="transmembrane region" description="Helical" evidence="11">
    <location>
        <begin position="346"/>
        <end position="366"/>
    </location>
</feature>
<comment type="subcellular location">
    <subcellularLocation>
        <location evidence="11">Cell membrane</location>
        <topology evidence="11">Multi-pass membrane protein</topology>
    </subcellularLocation>
    <subcellularLocation>
        <location evidence="1">Membrane</location>
        <topology evidence="1">Multi-pass membrane protein</topology>
    </subcellularLocation>
</comment>
<evidence type="ECO:0000256" key="6">
    <source>
        <dbReference type="ARBA" id="ARBA00022960"/>
    </source>
</evidence>
<feature type="transmembrane region" description="Helical" evidence="11">
    <location>
        <begin position="50"/>
        <end position="71"/>
    </location>
</feature>
<keyword evidence="4 11" id="KW-0808">Transferase</keyword>
<comment type="similarity">
    <text evidence="11">Belongs to the SEDS family. MrdB/RodA subfamily.</text>
</comment>
<evidence type="ECO:0000256" key="8">
    <source>
        <dbReference type="ARBA" id="ARBA00022989"/>
    </source>
</evidence>
<evidence type="ECO:0000256" key="1">
    <source>
        <dbReference type="ARBA" id="ARBA00004141"/>
    </source>
</evidence>
<dbReference type="PANTHER" id="PTHR30474">
    <property type="entry name" value="CELL CYCLE PROTEIN"/>
    <property type="match status" value="1"/>
</dbReference>
<keyword evidence="3 11" id="KW-0328">Glycosyltransferase</keyword>
<dbReference type="GO" id="GO:0051301">
    <property type="term" value="P:cell division"/>
    <property type="evidence" value="ECO:0007669"/>
    <property type="project" value="InterPro"/>
</dbReference>
<keyword evidence="8 11" id="KW-1133">Transmembrane helix</keyword>
<keyword evidence="5 11" id="KW-0812">Transmembrane</keyword>
<evidence type="ECO:0000256" key="2">
    <source>
        <dbReference type="ARBA" id="ARBA00022475"/>
    </source>
</evidence>
<keyword evidence="13" id="KW-1185">Reference proteome</keyword>
<comment type="function">
    <text evidence="11">Peptidoglycan polymerase that is essential for cell wall elongation.</text>
</comment>
<dbReference type="PROSITE" id="PS00428">
    <property type="entry name" value="FTSW_RODA_SPOVE"/>
    <property type="match status" value="1"/>
</dbReference>
<organism evidence="12 13">
    <name type="scientific">Clostridium paridis</name>
    <dbReference type="NCBI Taxonomy" id="2803863"/>
    <lineage>
        <taxon>Bacteria</taxon>
        <taxon>Bacillati</taxon>
        <taxon>Bacillota</taxon>
        <taxon>Clostridia</taxon>
        <taxon>Eubacteriales</taxon>
        <taxon>Clostridiaceae</taxon>
        <taxon>Clostridium</taxon>
    </lineage>
</organism>
<feature type="transmembrane region" description="Helical" evidence="11">
    <location>
        <begin position="139"/>
        <end position="157"/>
    </location>
</feature>
<dbReference type="RefSeq" id="WP_202769483.1">
    <property type="nucleotide sequence ID" value="NZ_JAESWA010000029.1"/>
</dbReference>
<dbReference type="AlphaFoldDB" id="A0A937FKM7"/>
<evidence type="ECO:0000256" key="5">
    <source>
        <dbReference type="ARBA" id="ARBA00022692"/>
    </source>
</evidence>
<dbReference type="PANTHER" id="PTHR30474:SF1">
    <property type="entry name" value="PEPTIDOGLYCAN GLYCOSYLTRANSFERASE MRDB"/>
    <property type="match status" value="1"/>
</dbReference>
<evidence type="ECO:0000256" key="3">
    <source>
        <dbReference type="ARBA" id="ARBA00022676"/>
    </source>
</evidence>
<dbReference type="InterPro" id="IPR018365">
    <property type="entry name" value="Cell_cycle_FtsW-rel_CS"/>
</dbReference>
<evidence type="ECO:0000256" key="10">
    <source>
        <dbReference type="ARBA" id="ARBA00023316"/>
    </source>
</evidence>
<evidence type="ECO:0000256" key="11">
    <source>
        <dbReference type="HAMAP-Rule" id="MF_02079"/>
    </source>
</evidence>
<dbReference type="InterPro" id="IPR001182">
    <property type="entry name" value="FtsW/RodA"/>
</dbReference>
<keyword evidence="7 11" id="KW-0573">Peptidoglycan synthesis</keyword>
<comment type="pathway">
    <text evidence="11">Cell wall biogenesis; peptidoglycan biosynthesis.</text>
</comment>
<feature type="transmembrane region" description="Helical" evidence="11">
    <location>
        <begin position="308"/>
        <end position="326"/>
    </location>
</feature>
<feature type="transmembrane region" description="Helical" evidence="11">
    <location>
        <begin position="188"/>
        <end position="206"/>
    </location>
</feature>
<dbReference type="Proteomes" id="UP000623681">
    <property type="component" value="Unassembled WGS sequence"/>
</dbReference>
<dbReference type="EC" id="2.4.99.28" evidence="11"/>